<keyword evidence="2" id="KW-1185">Reference proteome</keyword>
<dbReference type="EnsemblBacteria" id="ABF40941">
    <property type="protein sequence ID" value="ABF40941"/>
    <property type="gene ID" value="Acid345_1940"/>
</dbReference>
<protein>
    <submittedName>
        <fullName evidence="1">Uncharacterized protein</fullName>
    </submittedName>
</protein>
<dbReference type="OrthoDB" id="1148327at2"/>
<gene>
    <name evidence="1" type="ordered locus">Acid345_1940</name>
</gene>
<dbReference type="HOGENOM" id="CLU_117091_0_0_0"/>
<dbReference type="Proteomes" id="UP000002432">
    <property type="component" value="Chromosome"/>
</dbReference>
<sequence length="218" mass="24623">MASLSQLLFERMRDAIQAWPEQIAADIYAVSARVHDDQDDPRKPTLTFEYNTLQYWKAIPIGIDKSGTPSERIRVMVKNVKAGGRLSASSSEEAAWNYAFWPKSRRVIFGDSSDSDFIRRWIDEAGLSYTRADEDNDFERTIALGEQINRLFMAQVIAAVQQLHASPVLVSKIGKPVPVIIHDLEYYDAVLYQTKQANPPGLADDFCAWVNTLGKKLI</sequence>
<dbReference type="EMBL" id="CP000360">
    <property type="protein sequence ID" value="ABF40941.1"/>
    <property type="molecule type" value="Genomic_DNA"/>
</dbReference>
<evidence type="ECO:0000313" key="2">
    <source>
        <dbReference type="Proteomes" id="UP000002432"/>
    </source>
</evidence>
<accession>Q1IQA9</accession>
<dbReference type="KEGG" id="aba:Acid345_1940"/>
<reference evidence="1 2" key="1">
    <citation type="journal article" date="2009" name="Appl. Environ. Microbiol.">
        <title>Three genomes from the phylum Acidobacteria provide insight into the lifestyles of these microorganisms in soils.</title>
        <authorList>
            <person name="Ward N.L."/>
            <person name="Challacombe J.F."/>
            <person name="Janssen P.H."/>
            <person name="Henrissat B."/>
            <person name="Coutinho P.M."/>
            <person name="Wu M."/>
            <person name="Xie G."/>
            <person name="Haft D.H."/>
            <person name="Sait M."/>
            <person name="Badger J."/>
            <person name="Barabote R.D."/>
            <person name="Bradley B."/>
            <person name="Brettin T.S."/>
            <person name="Brinkac L.M."/>
            <person name="Bruce D."/>
            <person name="Creasy T."/>
            <person name="Daugherty S.C."/>
            <person name="Davidsen T.M."/>
            <person name="DeBoy R.T."/>
            <person name="Detter J.C."/>
            <person name="Dodson R.J."/>
            <person name="Durkin A.S."/>
            <person name="Ganapathy A."/>
            <person name="Gwinn-Giglio M."/>
            <person name="Han C.S."/>
            <person name="Khouri H."/>
            <person name="Kiss H."/>
            <person name="Kothari S.P."/>
            <person name="Madupu R."/>
            <person name="Nelson K.E."/>
            <person name="Nelson W.C."/>
            <person name="Paulsen I."/>
            <person name="Penn K."/>
            <person name="Ren Q."/>
            <person name="Rosovitz M.J."/>
            <person name="Selengut J.D."/>
            <person name="Shrivastava S."/>
            <person name="Sullivan S.A."/>
            <person name="Tapia R."/>
            <person name="Thompson L.S."/>
            <person name="Watkins K.L."/>
            <person name="Yang Q."/>
            <person name="Yu C."/>
            <person name="Zafar N."/>
            <person name="Zhou L."/>
            <person name="Kuske C.R."/>
        </authorList>
    </citation>
    <scope>NUCLEOTIDE SEQUENCE [LARGE SCALE GENOMIC DNA]</scope>
    <source>
        <strain evidence="1 2">Ellin345</strain>
    </source>
</reference>
<evidence type="ECO:0000313" key="1">
    <source>
        <dbReference type="EMBL" id="ABF40941.1"/>
    </source>
</evidence>
<dbReference type="eggNOG" id="ENOG5032UTE">
    <property type="taxonomic scope" value="Bacteria"/>
</dbReference>
<dbReference type="STRING" id="204669.Acid345_1940"/>
<organism evidence="1 2">
    <name type="scientific">Koribacter versatilis (strain Ellin345)</name>
    <dbReference type="NCBI Taxonomy" id="204669"/>
    <lineage>
        <taxon>Bacteria</taxon>
        <taxon>Pseudomonadati</taxon>
        <taxon>Acidobacteriota</taxon>
        <taxon>Terriglobia</taxon>
        <taxon>Terriglobales</taxon>
        <taxon>Candidatus Korobacteraceae</taxon>
        <taxon>Candidatus Korobacter</taxon>
    </lineage>
</organism>
<dbReference type="RefSeq" id="WP_011522742.1">
    <property type="nucleotide sequence ID" value="NC_008009.1"/>
</dbReference>
<name>Q1IQA9_KORVE</name>
<proteinExistence type="predicted"/>
<dbReference type="AlphaFoldDB" id="Q1IQA9"/>